<feature type="domain" description="RRM" evidence="4">
    <location>
        <begin position="53"/>
        <end position="131"/>
    </location>
</feature>
<feature type="compositionally biased region" description="Basic and acidic residues" evidence="3">
    <location>
        <begin position="21"/>
        <end position="31"/>
    </location>
</feature>
<evidence type="ECO:0000256" key="1">
    <source>
        <dbReference type="ARBA" id="ARBA00022884"/>
    </source>
</evidence>
<dbReference type="InterPro" id="IPR012677">
    <property type="entry name" value="Nucleotide-bd_a/b_plait_sf"/>
</dbReference>
<feature type="compositionally biased region" description="Polar residues" evidence="3">
    <location>
        <begin position="161"/>
        <end position="171"/>
    </location>
</feature>
<evidence type="ECO:0000256" key="2">
    <source>
        <dbReference type="PROSITE-ProRule" id="PRU00176"/>
    </source>
</evidence>
<dbReference type="InterPro" id="IPR051229">
    <property type="entry name" value="ALYREF_mRNA_export"/>
</dbReference>
<dbReference type="InterPro" id="IPR000504">
    <property type="entry name" value="RRM_dom"/>
</dbReference>
<dbReference type="GO" id="GO:0003729">
    <property type="term" value="F:mRNA binding"/>
    <property type="evidence" value="ECO:0007669"/>
    <property type="project" value="TreeGrafter"/>
</dbReference>
<dbReference type="SMART" id="SM00360">
    <property type="entry name" value="RRM"/>
    <property type="match status" value="1"/>
</dbReference>
<dbReference type="PANTHER" id="PTHR19965">
    <property type="entry name" value="RNA AND EXPORT FACTOR BINDING PROTEIN"/>
    <property type="match status" value="1"/>
</dbReference>
<sequence length="232" mass="25410">MAASRVDRSKKPYSRPVVRAGRADGEWLHDKAPGTVTARENGIPTAPSTSPNTKLLISNLHYEVTARDLTQIFGQMGTLVREPHIRYDRSGRSSGIAIVSYETVSEAKKAMNHFNGKLCKGQPMSIAFDSVPQRPQARRSASAPSLLNRIQKPPLLDRLGQTRSRSKSPPASRNGPGPIRNKGRSARGGRAPREPKKPKTAEELDMELDTFMKDDVKAPTSKEAEGDVEMTA</sequence>
<dbReference type="CDD" id="cd12418">
    <property type="entry name" value="RRM_Aly_REF_like"/>
    <property type="match status" value="1"/>
</dbReference>
<dbReference type="EMBL" id="MLYV02001347">
    <property type="protein sequence ID" value="PSR70590.1"/>
    <property type="molecule type" value="Genomic_DNA"/>
</dbReference>
<evidence type="ECO:0000313" key="6">
    <source>
        <dbReference type="Proteomes" id="UP000186601"/>
    </source>
</evidence>
<reference evidence="5 6" key="1">
    <citation type="submission" date="2018-02" db="EMBL/GenBank/DDBJ databases">
        <title>Genome sequence of the basidiomycete white-rot fungus Phlebia centrifuga.</title>
        <authorList>
            <person name="Granchi Z."/>
            <person name="Peng M."/>
            <person name="de Vries R.P."/>
            <person name="Hilden K."/>
            <person name="Makela M.R."/>
            <person name="Grigoriev I."/>
            <person name="Riley R."/>
        </authorList>
    </citation>
    <scope>NUCLEOTIDE SEQUENCE [LARGE SCALE GENOMIC DNA]</scope>
    <source>
        <strain evidence="5 6">FBCC195</strain>
    </source>
</reference>
<dbReference type="AlphaFoldDB" id="A0A2R6NDY9"/>
<organism evidence="5 6">
    <name type="scientific">Hermanssonia centrifuga</name>
    <dbReference type="NCBI Taxonomy" id="98765"/>
    <lineage>
        <taxon>Eukaryota</taxon>
        <taxon>Fungi</taxon>
        <taxon>Dikarya</taxon>
        <taxon>Basidiomycota</taxon>
        <taxon>Agaricomycotina</taxon>
        <taxon>Agaricomycetes</taxon>
        <taxon>Polyporales</taxon>
        <taxon>Meruliaceae</taxon>
        <taxon>Hermanssonia</taxon>
    </lineage>
</organism>
<feature type="compositionally biased region" description="Basic and acidic residues" evidence="3">
    <location>
        <begin position="191"/>
        <end position="202"/>
    </location>
</feature>
<feature type="compositionally biased region" description="Basic and acidic residues" evidence="3">
    <location>
        <begin position="210"/>
        <end position="225"/>
    </location>
</feature>
<dbReference type="STRING" id="98765.A0A2R6NDY9"/>
<evidence type="ECO:0000256" key="3">
    <source>
        <dbReference type="SAM" id="MobiDB-lite"/>
    </source>
</evidence>
<evidence type="ECO:0000313" key="5">
    <source>
        <dbReference type="EMBL" id="PSR70590.1"/>
    </source>
</evidence>
<dbReference type="OrthoDB" id="5382468at2759"/>
<feature type="region of interest" description="Disordered" evidence="3">
    <location>
        <begin position="131"/>
        <end position="232"/>
    </location>
</feature>
<comment type="caution">
    <text evidence="5">The sequence shown here is derived from an EMBL/GenBank/DDBJ whole genome shotgun (WGS) entry which is preliminary data.</text>
</comment>
<dbReference type="SUPFAM" id="SSF54928">
    <property type="entry name" value="RNA-binding domain, RBD"/>
    <property type="match status" value="1"/>
</dbReference>
<evidence type="ECO:0000259" key="4">
    <source>
        <dbReference type="PROSITE" id="PS50102"/>
    </source>
</evidence>
<keyword evidence="6" id="KW-1185">Reference proteome</keyword>
<dbReference type="InterPro" id="IPR035979">
    <property type="entry name" value="RBD_domain_sf"/>
</dbReference>
<keyword evidence="1 2" id="KW-0694">RNA-binding</keyword>
<dbReference type="Pfam" id="PF00076">
    <property type="entry name" value="RRM_1"/>
    <property type="match status" value="1"/>
</dbReference>
<name>A0A2R6NDY9_9APHY</name>
<dbReference type="Pfam" id="PF13865">
    <property type="entry name" value="FoP_duplication"/>
    <property type="match status" value="1"/>
</dbReference>
<dbReference type="Proteomes" id="UP000186601">
    <property type="component" value="Unassembled WGS sequence"/>
</dbReference>
<dbReference type="PANTHER" id="PTHR19965:SF82">
    <property type="entry name" value="THO COMPLEX SUBUNIT 4"/>
    <property type="match status" value="1"/>
</dbReference>
<proteinExistence type="predicted"/>
<dbReference type="InterPro" id="IPR025715">
    <property type="entry name" value="FoP_C"/>
</dbReference>
<feature type="compositionally biased region" description="Basic and acidic residues" evidence="3">
    <location>
        <begin position="1"/>
        <end position="10"/>
    </location>
</feature>
<dbReference type="Gene3D" id="3.30.70.330">
    <property type="match status" value="1"/>
</dbReference>
<dbReference type="GO" id="GO:0005634">
    <property type="term" value="C:nucleus"/>
    <property type="evidence" value="ECO:0007669"/>
    <property type="project" value="TreeGrafter"/>
</dbReference>
<dbReference type="SMART" id="SM01218">
    <property type="entry name" value="FoP_duplication"/>
    <property type="match status" value="1"/>
</dbReference>
<gene>
    <name evidence="5" type="ORF">PHLCEN_2v13528</name>
</gene>
<feature type="region of interest" description="Disordered" evidence="3">
    <location>
        <begin position="1"/>
        <end position="31"/>
    </location>
</feature>
<accession>A0A2R6NDY9</accession>
<dbReference type="PROSITE" id="PS50102">
    <property type="entry name" value="RRM"/>
    <property type="match status" value="1"/>
</dbReference>
<protein>
    <recommendedName>
        <fullName evidence="4">RRM domain-containing protein</fullName>
    </recommendedName>
</protein>